<reference evidence="1" key="2">
    <citation type="submission" date="2022-06" db="UniProtKB">
        <authorList>
            <consortium name="EnsemblMetazoa"/>
        </authorList>
    </citation>
    <scope>IDENTIFICATION</scope>
    <source>
        <strain evidence="1">PS312</strain>
    </source>
</reference>
<organism evidence="1 2">
    <name type="scientific">Pristionchus pacificus</name>
    <name type="common">Parasitic nematode worm</name>
    <dbReference type="NCBI Taxonomy" id="54126"/>
    <lineage>
        <taxon>Eukaryota</taxon>
        <taxon>Metazoa</taxon>
        <taxon>Ecdysozoa</taxon>
        <taxon>Nematoda</taxon>
        <taxon>Chromadorea</taxon>
        <taxon>Rhabditida</taxon>
        <taxon>Rhabditina</taxon>
        <taxon>Diplogasteromorpha</taxon>
        <taxon>Diplogasteroidea</taxon>
        <taxon>Neodiplogasteridae</taxon>
        <taxon>Pristionchus</taxon>
    </lineage>
</organism>
<name>A0A2A6CSG2_PRIPA</name>
<gene>
    <name evidence="1" type="primary">WBGene00102238</name>
</gene>
<evidence type="ECO:0000313" key="1">
    <source>
        <dbReference type="EnsemblMetazoa" id="PPA12684.1"/>
    </source>
</evidence>
<dbReference type="AlphaFoldDB" id="A0A2A6CSG2"/>
<protein>
    <submittedName>
        <fullName evidence="1">Uncharacterized protein</fullName>
    </submittedName>
</protein>
<dbReference type="Proteomes" id="UP000005239">
    <property type="component" value="Unassembled WGS sequence"/>
</dbReference>
<accession>A0A2A6CSG2</accession>
<reference evidence="2" key="1">
    <citation type="journal article" date="2008" name="Nat. Genet.">
        <title>The Pristionchus pacificus genome provides a unique perspective on nematode lifestyle and parasitism.</title>
        <authorList>
            <person name="Dieterich C."/>
            <person name="Clifton S.W."/>
            <person name="Schuster L.N."/>
            <person name="Chinwalla A."/>
            <person name="Delehaunty K."/>
            <person name="Dinkelacker I."/>
            <person name="Fulton L."/>
            <person name="Fulton R."/>
            <person name="Godfrey J."/>
            <person name="Minx P."/>
            <person name="Mitreva M."/>
            <person name="Roeseler W."/>
            <person name="Tian H."/>
            <person name="Witte H."/>
            <person name="Yang S.P."/>
            <person name="Wilson R.K."/>
            <person name="Sommer R.J."/>
        </authorList>
    </citation>
    <scope>NUCLEOTIDE SEQUENCE [LARGE SCALE GENOMIC DNA]</scope>
    <source>
        <strain evidence="2">PS312</strain>
    </source>
</reference>
<keyword evidence="2" id="KW-1185">Reference proteome</keyword>
<dbReference type="EnsemblMetazoa" id="PPA12684.1">
    <property type="protein sequence ID" value="PPA12684.1"/>
    <property type="gene ID" value="WBGene00102238"/>
</dbReference>
<evidence type="ECO:0000313" key="2">
    <source>
        <dbReference type="Proteomes" id="UP000005239"/>
    </source>
</evidence>
<accession>A0A8R1Y9G9</accession>
<sequence>MRLLLVASLLAPLASAFFFATIPNNAYARPPEAGPAPPCNCDPPTFPPLPTFAPIELPTLGTLPTLPPFEWPTLPPAPAQAAAAQGYVQPPKPLELPTLAPLEPIPTMAPLVLPTLPPFELPKAPDTYVQPKPLELPTLPPLEPLPTLAPFVLPTFAPLPPAPEYVLPTLPPFEFPKLPEGYVQPPKPVEVPTLAPLVLPTFAPLEPLPTLAPLVLPTLPPLETPKAPDTYVQPKPLELPTIAPIEFPTLPPYKAPEPVYVQPFEFPTFAPLAPLPTLAPFEWPTFAPLPSGGYATAPPTYVVPPAPKVTNDIVTETGAVGGVEEAAPLEASLPVEPVEVKSSVAVDNADASSTDEEVVAPPPSPPQLSQLPSLFQADEVDEGVRRSQRAPDCTDFMGYLTSVDCWLDYRIPEGVVRPEIPTGDEPKDASFVQTNVISDADLVESEHPKTFEDAVVTANKLRLRRGSPRHLEGIRRISI</sequence>
<proteinExistence type="predicted"/>